<dbReference type="SUPFAM" id="SSF56204">
    <property type="entry name" value="Hect, E3 ligase catalytic domain"/>
    <property type="match status" value="1"/>
</dbReference>
<dbReference type="Gene3D" id="3.30.2160.10">
    <property type="entry name" value="Hect, E3 ligase catalytic domain"/>
    <property type="match status" value="1"/>
</dbReference>
<evidence type="ECO:0000256" key="3">
    <source>
        <dbReference type="ARBA" id="ARBA00012485"/>
    </source>
</evidence>
<evidence type="ECO:0000256" key="14">
    <source>
        <dbReference type="SAM" id="MobiDB-lite"/>
    </source>
</evidence>
<evidence type="ECO:0000256" key="6">
    <source>
        <dbReference type="ARBA" id="ARBA00022786"/>
    </source>
</evidence>
<dbReference type="EC" id="2.3.2.26" evidence="3"/>
<feature type="active site" description="Glycyl thioester intermediate" evidence="13">
    <location>
        <position position="1037"/>
    </location>
</feature>
<dbReference type="Proteomes" id="UP000504606">
    <property type="component" value="Unplaced"/>
</dbReference>
<keyword evidence="16" id="KW-1185">Reference proteome</keyword>
<dbReference type="SMART" id="SM00119">
    <property type="entry name" value="HECTc"/>
    <property type="match status" value="1"/>
</dbReference>
<dbReference type="InterPro" id="IPR035983">
    <property type="entry name" value="Hect_E3_ubiquitin_ligase"/>
</dbReference>
<evidence type="ECO:0000256" key="5">
    <source>
        <dbReference type="ARBA" id="ARBA00022679"/>
    </source>
</evidence>
<evidence type="ECO:0000313" key="17">
    <source>
        <dbReference type="RefSeq" id="XP_026288367.1"/>
    </source>
</evidence>
<dbReference type="PANTHER" id="PTHR45700">
    <property type="entry name" value="UBIQUITIN-PROTEIN LIGASE E3C"/>
    <property type="match status" value="1"/>
</dbReference>
<evidence type="ECO:0000256" key="7">
    <source>
        <dbReference type="ARBA" id="ARBA00022843"/>
    </source>
</evidence>
<keyword evidence="17 18" id="KW-0436">Ligase</keyword>
<gene>
    <name evidence="17 18" type="primary">LOC113213495</name>
</gene>
<dbReference type="RefSeq" id="XP_026288367.1">
    <property type="nucleotide sequence ID" value="XM_026432582.2"/>
</dbReference>
<feature type="region of interest" description="Disordered" evidence="14">
    <location>
        <begin position="1"/>
        <end position="26"/>
    </location>
</feature>
<dbReference type="PANTHER" id="PTHR45700:SF2">
    <property type="entry name" value="UBIQUITIN-PROTEIN LIGASE E3C"/>
    <property type="match status" value="1"/>
</dbReference>
<proteinExistence type="inferred from homology"/>
<evidence type="ECO:0000313" key="16">
    <source>
        <dbReference type="Proteomes" id="UP000504606"/>
    </source>
</evidence>
<dbReference type="PROSITE" id="PS50237">
    <property type="entry name" value="HECT"/>
    <property type="match status" value="1"/>
</dbReference>
<accession>A0A6J1T4Y3</accession>
<dbReference type="FunFam" id="3.30.2410.10:FF:000011">
    <property type="entry name" value="Putative Ubiquitin-protein ligase E3C"/>
    <property type="match status" value="1"/>
</dbReference>
<evidence type="ECO:0000256" key="10">
    <source>
        <dbReference type="ARBA" id="ARBA00067506"/>
    </source>
</evidence>
<protein>
    <recommendedName>
        <fullName evidence="10">Ubiquitin-protein ligase E3C</fullName>
        <ecNumber evidence="3">2.3.2.26</ecNumber>
    </recommendedName>
    <alternativeName>
        <fullName evidence="11">HECT-type ubiquitin transferase E3C</fullName>
    </alternativeName>
    <alternativeName>
        <fullName evidence="12">RTA-associated ubiquitin ligase</fullName>
    </alternativeName>
</protein>
<dbReference type="InterPro" id="IPR044611">
    <property type="entry name" value="E3A/B/C-like"/>
</dbReference>
<dbReference type="Pfam" id="PF00632">
    <property type="entry name" value="HECT"/>
    <property type="match status" value="1"/>
</dbReference>
<dbReference type="Gene3D" id="3.90.1750.10">
    <property type="entry name" value="Hect, E3 ligase catalytic domains"/>
    <property type="match status" value="1"/>
</dbReference>
<evidence type="ECO:0000256" key="8">
    <source>
        <dbReference type="ARBA" id="ARBA00061050"/>
    </source>
</evidence>
<keyword evidence="7" id="KW-0832">Ubl conjugation</keyword>
<dbReference type="OrthoDB" id="8068875at2759"/>
<evidence type="ECO:0000256" key="12">
    <source>
        <dbReference type="ARBA" id="ARBA00081642"/>
    </source>
</evidence>
<dbReference type="GeneID" id="113213495"/>
<dbReference type="GO" id="GO:0061630">
    <property type="term" value="F:ubiquitin protein ligase activity"/>
    <property type="evidence" value="ECO:0007669"/>
    <property type="project" value="UniProtKB-EC"/>
</dbReference>
<dbReference type="GO" id="GO:0000209">
    <property type="term" value="P:protein polyubiquitination"/>
    <property type="evidence" value="ECO:0007669"/>
    <property type="project" value="InterPro"/>
</dbReference>
<name>A0A6J1T4Y3_FRAOC</name>
<evidence type="ECO:0000256" key="13">
    <source>
        <dbReference type="PROSITE-ProRule" id="PRU00104"/>
    </source>
</evidence>
<organism evidence="16 18">
    <name type="scientific">Frankliniella occidentalis</name>
    <name type="common">Western flower thrips</name>
    <name type="synonym">Euthrips occidentalis</name>
    <dbReference type="NCBI Taxonomy" id="133901"/>
    <lineage>
        <taxon>Eukaryota</taxon>
        <taxon>Metazoa</taxon>
        <taxon>Ecdysozoa</taxon>
        <taxon>Arthropoda</taxon>
        <taxon>Hexapoda</taxon>
        <taxon>Insecta</taxon>
        <taxon>Pterygota</taxon>
        <taxon>Neoptera</taxon>
        <taxon>Paraneoptera</taxon>
        <taxon>Thysanoptera</taxon>
        <taxon>Terebrantia</taxon>
        <taxon>Thripoidea</taxon>
        <taxon>Thripidae</taxon>
        <taxon>Frankliniella</taxon>
    </lineage>
</organism>
<sequence length="1069" mass="121745">MSQYQFDGEFRRMPQQSYGGASKVEDRSELIRRAQAERQKREEQRRKLNSVKVIQALVRSFLTRTYQKKLLRAQFDTLLTSSSNGSQWNQLSLLSSKLLFFYSQETDGLRLVNILQLMLKQKAAVLESALRPGDPWQWRLRRLLLLSVQYVCSASTKDSIASPLRVVEVFTSLENVRQVLGEQGAVLHLSNTYAYLVRKGYMQYVRELLDSRTPPLLETSTNPPTPLVACLLEMLVQPLQLVSVMPDYHIRMTILKGLCESILCPPLTEPIKLFVLPALSVLPEFPFAALTETLCYDLKSVVPFTSFLLYSFLTLDPTNLKEHGLMPKPFLQSYLQILAALTSKMGQVLPLAAKMKMDDDSDQDSDSEIDSKRKGIKNEEIEVIQACVSLMNNPTRVQSLLNSLEACSGDPLILQPLCQVCHNLLVSHRSAAHQYRILNLLALRPSFLRAVWTAATLVTQTSIFGEATPLLNVIARGVQTTPEDSVKIVPLLAVFCSLNTMLLITLHDAEFYSDEITALGVTAQNMPFTLNELVTISLRLKEVSLGLVELAFPESRPSVREDYRTAVTTLHDHPIVSQTAQDTQMWSHLFKVVVGLVQQLHARDLRRQFCPLDHWISKQIVIPMEKPKDFVIRRQRLRAYRPFQTIRVLSRDELVDGPPLTTKEVRVLTILRELPFLVAFQERVKVFQSLVYRDKIEHQGEEVQFLMGRTINISVRRSHLYEDAFDRLSPENEPDLRLKMRVQLTNVAGAEEAGVDGGGLFREFLSELLKTAFDPNRGFFMTTNDNLLYPNPNVHLIVEDFTRHYYFIGRVLGKCLYENLLVELPLAEFFLSKLIGRNSDVGVHHLASLDPVMYKNLLFLKNYEEDVSELGLDFTVVNDELGETKVEELKPGGSNIPVTSVNRIEYIHLTADYRLNKQIRAQCNAFRQGLANVIPLEWIHMFNNKEVQVLISGAEIPVDIEDLKNHTNYTGGFEPNHKTIRLFWKVVQNFSDIQLRQLLKFVTSCSRPPLLGFKELNPPFCIQHAGGQDRLPTASTCMNLLKLPAFENENLLRERLMYALQSNAGFELS</sequence>
<evidence type="ECO:0000256" key="4">
    <source>
        <dbReference type="ARBA" id="ARBA00022499"/>
    </source>
</evidence>
<comment type="similarity">
    <text evidence="8">Belongs to the UBE3C family.</text>
</comment>
<feature type="domain" description="HECT" evidence="15">
    <location>
        <begin position="732"/>
        <end position="1069"/>
    </location>
</feature>
<evidence type="ECO:0000259" key="15">
    <source>
        <dbReference type="PROSITE" id="PS50237"/>
    </source>
</evidence>
<reference evidence="17 18" key="1">
    <citation type="submission" date="2025-04" db="UniProtKB">
        <authorList>
            <consortium name="RefSeq"/>
        </authorList>
    </citation>
    <scope>IDENTIFICATION</scope>
    <source>
        <tissue evidence="17 18">Whole organism</tissue>
    </source>
</reference>
<comment type="subunit">
    <text evidence="9">Interacts with 26S proteasomes. Interacts (via the HECT domain) with UBE2D1 and, less efficiently, with UBE2L3.</text>
</comment>
<dbReference type="CDD" id="cd00078">
    <property type="entry name" value="HECTc"/>
    <property type="match status" value="1"/>
</dbReference>
<keyword evidence="6 13" id="KW-0833">Ubl conjugation pathway</keyword>
<evidence type="ECO:0000256" key="2">
    <source>
        <dbReference type="ARBA" id="ARBA00004906"/>
    </source>
</evidence>
<dbReference type="GO" id="GO:0006511">
    <property type="term" value="P:ubiquitin-dependent protein catabolic process"/>
    <property type="evidence" value="ECO:0007669"/>
    <property type="project" value="TreeGrafter"/>
</dbReference>
<keyword evidence="4" id="KW-1017">Isopeptide bond</keyword>
<dbReference type="AlphaFoldDB" id="A0A6J1T4Y3"/>
<evidence type="ECO:0000256" key="9">
    <source>
        <dbReference type="ARBA" id="ARBA00063372"/>
    </source>
</evidence>
<dbReference type="FunFam" id="3.90.1750.10:FF:000014">
    <property type="entry name" value="Putative Ubiquitin-protein ligase E3C"/>
    <property type="match status" value="1"/>
</dbReference>
<dbReference type="RefSeq" id="XP_026288368.1">
    <property type="nucleotide sequence ID" value="XM_026432583.2"/>
</dbReference>
<dbReference type="KEGG" id="foc:113213495"/>
<dbReference type="Gene3D" id="3.30.2410.10">
    <property type="entry name" value="Hect, E3 ligase catalytic domain"/>
    <property type="match status" value="1"/>
</dbReference>
<evidence type="ECO:0000313" key="18">
    <source>
        <dbReference type="RefSeq" id="XP_026288368.1"/>
    </source>
</evidence>
<comment type="pathway">
    <text evidence="2">Protein modification; protein ubiquitination.</text>
</comment>
<dbReference type="InterPro" id="IPR000569">
    <property type="entry name" value="HECT_dom"/>
</dbReference>
<dbReference type="PROSITE" id="PS50096">
    <property type="entry name" value="IQ"/>
    <property type="match status" value="1"/>
</dbReference>
<keyword evidence="5" id="KW-0808">Transferase</keyword>
<dbReference type="GO" id="GO:0016874">
    <property type="term" value="F:ligase activity"/>
    <property type="evidence" value="ECO:0007669"/>
    <property type="project" value="UniProtKB-KW"/>
</dbReference>
<evidence type="ECO:0000256" key="1">
    <source>
        <dbReference type="ARBA" id="ARBA00000885"/>
    </source>
</evidence>
<dbReference type="GO" id="GO:0009966">
    <property type="term" value="P:regulation of signal transduction"/>
    <property type="evidence" value="ECO:0007669"/>
    <property type="project" value="UniProtKB-ARBA"/>
</dbReference>
<dbReference type="FunFam" id="3.30.2160.10:FF:000002">
    <property type="entry name" value="Putative Ubiquitin-protein ligase E3C"/>
    <property type="match status" value="1"/>
</dbReference>
<comment type="catalytic activity">
    <reaction evidence="1">
        <text>S-ubiquitinyl-[E2 ubiquitin-conjugating enzyme]-L-cysteine + [acceptor protein]-L-lysine = [E2 ubiquitin-conjugating enzyme]-L-cysteine + N(6)-ubiquitinyl-[acceptor protein]-L-lysine.</text>
        <dbReference type="EC" id="2.3.2.26"/>
    </reaction>
</comment>
<evidence type="ECO:0000256" key="11">
    <source>
        <dbReference type="ARBA" id="ARBA00077269"/>
    </source>
</evidence>